<proteinExistence type="predicted"/>
<feature type="active site" description="Charge relay system" evidence="6">
    <location>
        <position position="330"/>
    </location>
</feature>
<dbReference type="AlphaFoldDB" id="A0A8J2LQR3"/>
<keyword evidence="4 5" id="KW-0443">Lipid metabolism</keyword>
<reference evidence="7" key="1">
    <citation type="submission" date="2021-09" db="EMBL/GenBank/DDBJ databases">
        <authorList>
            <consortium name="Pathogen Informatics"/>
        </authorList>
    </citation>
    <scope>NUCLEOTIDE SEQUENCE</scope>
</reference>
<dbReference type="PIRSF" id="PIRSF018169">
    <property type="entry name" value="PAF_acetylhydrolase"/>
    <property type="match status" value="1"/>
</dbReference>
<dbReference type="PANTHER" id="PTHR10272:SF0">
    <property type="entry name" value="PLATELET-ACTIVATING FACTOR ACETYLHYDROLASE"/>
    <property type="match status" value="1"/>
</dbReference>
<evidence type="ECO:0000256" key="4">
    <source>
        <dbReference type="ARBA" id="ARBA00023098"/>
    </source>
</evidence>
<keyword evidence="2 5" id="KW-0378">Hydrolase</keyword>
<evidence type="ECO:0000313" key="7">
    <source>
        <dbReference type="EMBL" id="CAG9531451.1"/>
    </source>
</evidence>
<dbReference type="InterPro" id="IPR029058">
    <property type="entry name" value="AB_hydrolase_fold"/>
</dbReference>
<sequence>MGIITSRSVQKDPTVLPRLGNGQFEVGCAEIMVSDSENDIGILSTIYYPSDKALTSDEKSEHPLWLPREEYIDGLADYRNSSSRWMHFIHRWFIGEKRIPALWHLPLNDTMTNYPILIFSHGLSACRHFYSIYCSSLASHGYVVAAVEHRDCSACWTYKFETDEKTGEKIEVPVKFRKLMSTDNEFQFRNEQLHKRVAECVKTLHVLMELNLGQYSLDQQTGNKLLLGNDFAWSQFKGRLDTGKAFIAGHSFGGATAVATAAAFPADFFAAVILDGWMFPIERELLTRVQQPVLFMNAESFQWEANVNDMLQIVENSKRSVLLTFNGAMHHSFTDFPLLIPEMLCRWLGMKSFSDPVQCAEAAIELTAHFLKSYYEDPNASLNLLTYENIVAAEARFARKIAVTSA</sequence>
<accession>A0A8J2LQR3</accession>
<organism evidence="7 8">
    <name type="scientific">Cercopithifilaria johnstoni</name>
    <dbReference type="NCBI Taxonomy" id="2874296"/>
    <lineage>
        <taxon>Eukaryota</taxon>
        <taxon>Metazoa</taxon>
        <taxon>Ecdysozoa</taxon>
        <taxon>Nematoda</taxon>
        <taxon>Chromadorea</taxon>
        <taxon>Rhabditida</taxon>
        <taxon>Spirurina</taxon>
        <taxon>Spiruromorpha</taxon>
        <taxon>Filarioidea</taxon>
        <taxon>Onchocercidae</taxon>
        <taxon>Cercopithifilaria</taxon>
    </lineage>
</organism>
<evidence type="ECO:0000313" key="8">
    <source>
        <dbReference type="Proteomes" id="UP000746747"/>
    </source>
</evidence>
<evidence type="ECO:0000256" key="1">
    <source>
        <dbReference type="ARBA" id="ARBA00013201"/>
    </source>
</evidence>
<dbReference type="OrthoDB" id="2363873at2759"/>
<dbReference type="InterPro" id="IPR016715">
    <property type="entry name" value="PAF_acetylhydro_eukaryote"/>
</dbReference>
<keyword evidence="3 5" id="KW-0442">Lipid degradation</keyword>
<evidence type="ECO:0000256" key="2">
    <source>
        <dbReference type="ARBA" id="ARBA00022801"/>
    </source>
</evidence>
<dbReference type="SUPFAM" id="SSF53474">
    <property type="entry name" value="alpha/beta-Hydrolases"/>
    <property type="match status" value="1"/>
</dbReference>
<dbReference type="GO" id="GO:0003847">
    <property type="term" value="F:1-alkyl-2-acetylglycerophosphocholine esterase activity"/>
    <property type="evidence" value="ECO:0007669"/>
    <property type="project" value="UniProtKB-UniRule"/>
</dbReference>
<feature type="active site" description="Nucleophile" evidence="6">
    <location>
        <position position="251"/>
    </location>
</feature>
<comment type="catalytic activity">
    <reaction evidence="5">
        <text>a 1-O-alkyl-2-acetyl-sn-glycero-3-phosphocholine + H2O = a 1-O-alkyl-sn-glycero-3-phosphocholine + acetate + H(+)</text>
        <dbReference type="Rhea" id="RHEA:17777"/>
        <dbReference type="ChEBI" id="CHEBI:15377"/>
        <dbReference type="ChEBI" id="CHEBI:15378"/>
        <dbReference type="ChEBI" id="CHEBI:30089"/>
        <dbReference type="ChEBI" id="CHEBI:30909"/>
        <dbReference type="ChEBI" id="CHEBI:36707"/>
        <dbReference type="EC" id="3.1.1.47"/>
    </reaction>
</comment>
<dbReference type="Pfam" id="PF03403">
    <property type="entry name" value="PAF-AH_p_II"/>
    <property type="match status" value="1"/>
</dbReference>
<protein>
    <recommendedName>
        <fullName evidence="1 5">1-alkyl-2-acetylglycerophosphocholine esterase</fullName>
        <ecNumber evidence="1 5">3.1.1.47</ecNumber>
    </recommendedName>
</protein>
<evidence type="ECO:0000256" key="3">
    <source>
        <dbReference type="ARBA" id="ARBA00022963"/>
    </source>
</evidence>
<dbReference type="GO" id="GO:0016042">
    <property type="term" value="P:lipid catabolic process"/>
    <property type="evidence" value="ECO:0007669"/>
    <property type="project" value="UniProtKB-KW"/>
</dbReference>
<comment type="caution">
    <text evidence="7">The sequence shown here is derived from an EMBL/GenBank/DDBJ whole genome shotgun (WGS) entry which is preliminary data.</text>
</comment>
<dbReference type="Gene3D" id="3.40.50.1820">
    <property type="entry name" value="alpha/beta hydrolase"/>
    <property type="match status" value="1"/>
</dbReference>
<evidence type="ECO:0000256" key="6">
    <source>
        <dbReference type="PIRSR" id="PIRSR018169-1"/>
    </source>
</evidence>
<name>A0A8J2LQR3_9BILA</name>
<dbReference type="EC" id="3.1.1.47" evidence="1 5"/>
<feature type="active site" description="Charge relay system" evidence="6">
    <location>
        <position position="275"/>
    </location>
</feature>
<keyword evidence="8" id="KW-1185">Reference proteome</keyword>
<dbReference type="Proteomes" id="UP000746747">
    <property type="component" value="Unassembled WGS sequence"/>
</dbReference>
<dbReference type="PANTHER" id="PTHR10272">
    <property type="entry name" value="PLATELET-ACTIVATING FACTOR ACETYLHYDROLASE"/>
    <property type="match status" value="1"/>
</dbReference>
<dbReference type="EMBL" id="CAKAEH010000600">
    <property type="protein sequence ID" value="CAG9531451.1"/>
    <property type="molecule type" value="Genomic_DNA"/>
</dbReference>
<gene>
    <name evidence="7" type="ORF">CJOHNSTONI_LOCUS1852</name>
</gene>
<evidence type="ECO:0000256" key="5">
    <source>
        <dbReference type="PIRNR" id="PIRNR018169"/>
    </source>
</evidence>